<evidence type="ECO:0000256" key="9">
    <source>
        <dbReference type="PIRNR" id="PIRNR000156"/>
    </source>
</evidence>
<dbReference type="Gene3D" id="3.40.50.920">
    <property type="match status" value="1"/>
</dbReference>
<organism evidence="13 14">
    <name type="scientific">Vibrio metoecus</name>
    <dbReference type="NCBI Taxonomy" id="1481663"/>
    <lineage>
        <taxon>Bacteria</taxon>
        <taxon>Pseudomonadati</taxon>
        <taxon>Pseudomonadota</taxon>
        <taxon>Gammaproteobacteria</taxon>
        <taxon>Vibrionales</taxon>
        <taxon>Vibrionaceae</taxon>
        <taxon>Vibrio</taxon>
    </lineage>
</organism>
<dbReference type="Pfam" id="PF00456">
    <property type="entry name" value="Transketolase_N"/>
    <property type="match status" value="1"/>
</dbReference>
<dbReference type="InterPro" id="IPR004660">
    <property type="entry name" value="PDH_E1"/>
</dbReference>
<dbReference type="PIRSF" id="PIRSF000156">
    <property type="entry name" value="Pyruvate_dh_E1"/>
    <property type="match status" value="1"/>
</dbReference>
<keyword evidence="6 9" id="KW-0786">Thiamine pyrophosphate</keyword>
<dbReference type="EMBL" id="JJMN01000070">
    <property type="protein sequence ID" value="KDO13116.1"/>
    <property type="molecule type" value="Genomic_DNA"/>
</dbReference>
<comment type="caution">
    <text evidence="13">The sequence shown here is derived from an EMBL/GenBank/DDBJ whole genome shotgun (WGS) entry which is preliminary data.</text>
</comment>
<evidence type="ECO:0000256" key="4">
    <source>
        <dbReference type="ARBA" id="ARBA00017172"/>
    </source>
</evidence>
<dbReference type="NCBIfam" id="TIGR00759">
    <property type="entry name" value="aceE"/>
    <property type="match status" value="1"/>
</dbReference>
<keyword evidence="5 9" id="KW-0560">Oxidoreductase</keyword>
<dbReference type="Pfam" id="PF17831">
    <property type="entry name" value="PDH_E1_M"/>
    <property type="match status" value="1"/>
</dbReference>
<feature type="domain" description="Transketolase-like C-terminal" evidence="12">
    <location>
        <begin position="712"/>
        <end position="843"/>
    </location>
</feature>
<evidence type="ECO:0000259" key="11">
    <source>
        <dbReference type="Pfam" id="PF17831"/>
    </source>
</evidence>
<evidence type="ECO:0000256" key="7">
    <source>
        <dbReference type="ARBA" id="ARBA00023317"/>
    </source>
</evidence>
<dbReference type="EC" id="1.2.4.1" evidence="3 9"/>
<sequence length="886" mass="98962">MSDMKHDVDALETQEWLAALESVVREEGVERAQYLLEQVLEKARLDGVDMPTGVTTNYINTIPAAQEPAYPGDTTLERRIRSIIRWNAIMIVLRASKKDLELGGHMASFQSSAAFYETCFNHFFRAPNEKDGGDLVYYQGHISPGIYARAFVEGRLTEEQLDNFRQEVDGKGLPSYPHPKLMPEFWQFPTVSMGLGPISAIYQARFLKYLNGRGLKDTTAQRVYAFLGDGEMDEPESRGAISFAAREKLDNLCFLINCNLQRLDGPVMGNGKIIQELEGLFRGAGWNVVKVIWGNGWDKLLAKDTTGKLLQLMNETIDGDYQTFKAKDGAYVREHFFGKYPETAALVADMTDDEIFALKRGGHESSKLYAAFKNAQDTKGRPTVILAKTVKGYGMGDAAEGKNIAHQVKKMDMTHVLAMRNRLGLQDLISDEAVNNLPYLKLEEGSKEFEYLHARRKALHGYTPQRLPNFTGELVIPALEEFKPLLEEQNREISSTMAYVRTLNILLKDKNIGQNIVPIIADEARTFGMEGLFRQIGIYNPHGQNYTPQDRDIVSYYKEATSGQVLQEGINELGAMSSWVAAATSYSTNNLPMIPFYIYYSMFGFQRVGDMAWMAGDQQARGFLLGATAGRTTLNGEGLQHEDGHSHILAGTVPNCISYDPTFAYEVAVILQDGIRRMYGEQENVFYYLTLMNESYAHPAMPAGAEEGIRKGIYKLETHAGNKAKVQLMSSGTIMNEVRKAAQILSEEYGVASDVYSVTSFNELARDGQACDRFNMLHPEAEVKVPYIAQVMGTEPAIAATDYMKNYADQVRAFIPAQSYKVLGTDGFGRSDSRENLRRHFEVNAGYVVVAALNELAKRGEVEKSVVAAAIKKFDIDTEKTNPLYA</sequence>
<name>A0ABR4RTW7_VIBMT</name>
<comment type="function">
    <text evidence="2 9">Component of the pyruvate dehydrogenase (PDH) complex, that catalyzes the overall conversion of pyruvate to acetyl-CoA and CO(2).</text>
</comment>
<dbReference type="InterPro" id="IPR005474">
    <property type="entry name" value="Transketolase_N"/>
</dbReference>
<dbReference type="Proteomes" id="UP000027331">
    <property type="component" value="Unassembled WGS sequence"/>
</dbReference>
<keyword evidence="14" id="KW-1185">Reference proteome</keyword>
<evidence type="ECO:0000313" key="14">
    <source>
        <dbReference type="Proteomes" id="UP000027331"/>
    </source>
</evidence>
<dbReference type="PANTHER" id="PTHR43825">
    <property type="entry name" value="PYRUVATE DEHYDROGENASE E1 COMPONENT"/>
    <property type="match status" value="1"/>
</dbReference>
<feature type="domain" description="Pyruvate dehydrogenase E1 component middle" evidence="11">
    <location>
        <begin position="489"/>
        <end position="699"/>
    </location>
</feature>
<reference evidence="13 14" key="1">
    <citation type="submission" date="2014-04" db="EMBL/GenBank/DDBJ databases">
        <title>Vibrio metecus sp. nov., a close relative of Vibrio cholerae isolated from coastal brackish ponds and clinical specimens.</title>
        <authorList>
            <person name="Kirchberger P.C."/>
            <person name="Turnsek M."/>
            <person name="Hunt D.E."/>
            <person name="Haley B.J."/>
            <person name="Colwell R."/>
            <person name="Polz M.F."/>
            <person name="Tarr C.L."/>
            <person name="Boucher Y."/>
        </authorList>
    </citation>
    <scope>NUCLEOTIDE SEQUENCE [LARGE SCALE GENOMIC DNA]</scope>
    <source>
        <strain evidence="14">PPCK-2014</strain>
    </source>
</reference>
<evidence type="ECO:0000256" key="6">
    <source>
        <dbReference type="ARBA" id="ARBA00023052"/>
    </source>
</evidence>
<dbReference type="Gene3D" id="3.40.50.970">
    <property type="match status" value="2"/>
</dbReference>
<dbReference type="InterPro" id="IPR035807">
    <property type="entry name" value="PDC_E1_N"/>
</dbReference>
<proteinExistence type="predicted"/>
<protein>
    <recommendedName>
        <fullName evidence="4 9">Pyruvate dehydrogenase E1 component</fullName>
        <ecNumber evidence="3 9">1.2.4.1</ecNumber>
    </recommendedName>
</protein>
<evidence type="ECO:0000256" key="1">
    <source>
        <dbReference type="ARBA" id="ARBA00001964"/>
    </source>
</evidence>
<accession>A0ABR4RTW7</accession>
<dbReference type="InterPro" id="IPR051157">
    <property type="entry name" value="PDH/Transketolase"/>
</dbReference>
<evidence type="ECO:0000256" key="2">
    <source>
        <dbReference type="ARBA" id="ARBA00003157"/>
    </source>
</evidence>
<comment type="cofactor">
    <cofactor evidence="1 9">
        <name>thiamine diphosphate</name>
        <dbReference type="ChEBI" id="CHEBI:58937"/>
    </cofactor>
</comment>
<dbReference type="CDD" id="cd02017">
    <property type="entry name" value="TPP_E1_EcPDC_like"/>
    <property type="match status" value="1"/>
</dbReference>
<evidence type="ECO:0000256" key="8">
    <source>
        <dbReference type="ARBA" id="ARBA00051231"/>
    </source>
</evidence>
<keyword evidence="7 9" id="KW-0670">Pyruvate</keyword>
<evidence type="ECO:0000259" key="12">
    <source>
        <dbReference type="Pfam" id="PF22613"/>
    </source>
</evidence>
<dbReference type="InterPro" id="IPR009014">
    <property type="entry name" value="Transketo_C/PFOR_II"/>
</dbReference>
<dbReference type="InterPro" id="IPR041621">
    <property type="entry name" value="PDH_E1_M"/>
</dbReference>
<evidence type="ECO:0000313" key="13">
    <source>
        <dbReference type="EMBL" id="KDO13116.1"/>
    </source>
</evidence>
<evidence type="ECO:0000259" key="10">
    <source>
        <dbReference type="Pfam" id="PF00456"/>
    </source>
</evidence>
<dbReference type="InterPro" id="IPR029061">
    <property type="entry name" value="THDP-binding"/>
</dbReference>
<dbReference type="SUPFAM" id="SSF52922">
    <property type="entry name" value="TK C-terminal domain-like"/>
    <property type="match status" value="1"/>
</dbReference>
<dbReference type="SUPFAM" id="SSF52518">
    <property type="entry name" value="Thiamin diphosphate-binding fold (THDP-binding)"/>
    <property type="match status" value="2"/>
</dbReference>
<feature type="domain" description="Transketolase N-terminal" evidence="10">
    <location>
        <begin position="104"/>
        <end position="294"/>
    </location>
</feature>
<evidence type="ECO:0000256" key="5">
    <source>
        <dbReference type="ARBA" id="ARBA00023002"/>
    </source>
</evidence>
<comment type="catalytic activity">
    <reaction evidence="8 9">
        <text>N(6)-[(R)-lipoyl]-L-lysyl-[protein] + pyruvate + H(+) = N(6)-[(R)-S(8)-acetyldihydrolipoyl]-L-lysyl-[protein] + CO2</text>
        <dbReference type="Rhea" id="RHEA:19189"/>
        <dbReference type="Rhea" id="RHEA-COMP:10474"/>
        <dbReference type="Rhea" id="RHEA-COMP:10478"/>
        <dbReference type="ChEBI" id="CHEBI:15361"/>
        <dbReference type="ChEBI" id="CHEBI:15378"/>
        <dbReference type="ChEBI" id="CHEBI:16526"/>
        <dbReference type="ChEBI" id="CHEBI:83099"/>
        <dbReference type="ChEBI" id="CHEBI:83111"/>
        <dbReference type="EC" id="1.2.4.1"/>
    </reaction>
</comment>
<dbReference type="Pfam" id="PF22613">
    <property type="entry name" value="Transketolase_C_1"/>
    <property type="match status" value="1"/>
</dbReference>
<gene>
    <name evidence="13" type="primary">aceE</name>
    <name evidence="13" type="ORF">DP83_12295</name>
</gene>
<evidence type="ECO:0000256" key="3">
    <source>
        <dbReference type="ARBA" id="ARBA00012281"/>
    </source>
</evidence>
<dbReference type="InterPro" id="IPR055152">
    <property type="entry name" value="Transketolase-like_C_2"/>
</dbReference>
<dbReference type="PANTHER" id="PTHR43825:SF3">
    <property type="entry name" value="PYRUVATE DEHYDROGENASE E1 COMPONENT"/>
    <property type="match status" value="1"/>
</dbReference>